<evidence type="ECO:0000256" key="2">
    <source>
        <dbReference type="SAM" id="Phobius"/>
    </source>
</evidence>
<evidence type="ECO:0000256" key="1">
    <source>
        <dbReference type="SAM" id="MobiDB-lite"/>
    </source>
</evidence>
<keyword evidence="2" id="KW-1133">Transmembrane helix</keyword>
<comment type="caution">
    <text evidence="3">The sequence shown here is derived from an EMBL/GenBank/DDBJ whole genome shotgun (WGS) entry which is preliminary data.</text>
</comment>
<evidence type="ECO:0000313" key="3">
    <source>
        <dbReference type="EMBL" id="KRZ34437.1"/>
    </source>
</evidence>
<reference evidence="3 4" key="1">
    <citation type="submission" date="2015-01" db="EMBL/GenBank/DDBJ databases">
        <title>Evolution of Trichinella species and genotypes.</title>
        <authorList>
            <person name="Korhonen P.K."/>
            <person name="Edoardo P."/>
            <person name="Giuseppe L.R."/>
            <person name="Gasser R.B."/>
        </authorList>
    </citation>
    <scope>NUCLEOTIDE SEQUENCE [LARGE SCALE GENOMIC DNA]</scope>
    <source>
        <strain evidence="3">ISS176</strain>
    </source>
</reference>
<gene>
    <name evidence="3" type="ORF">T4C_1910</name>
</gene>
<dbReference type="EMBL" id="JYDV01000098">
    <property type="protein sequence ID" value="KRZ34437.1"/>
    <property type="molecule type" value="Genomic_DNA"/>
</dbReference>
<evidence type="ECO:0000313" key="4">
    <source>
        <dbReference type="Proteomes" id="UP000054826"/>
    </source>
</evidence>
<dbReference type="Proteomes" id="UP000054826">
    <property type="component" value="Unassembled WGS sequence"/>
</dbReference>
<keyword evidence="2" id="KW-0472">Membrane</keyword>
<protein>
    <submittedName>
        <fullName evidence="3">Uncharacterized protein</fullName>
    </submittedName>
</protein>
<name>A0A0V1JIP3_TRIPS</name>
<proteinExistence type="predicted"/>
<feature type="transmembrane region" description="Helical" evidence="2">
    <location>
        <begin position="92"/>
        <end position="112"/>
    </location>
</feature>
<feature type="compositionally biased region" description="Basic and acidic residues" evidence="1">
    <location>
        <begin position="137"/>
        <end position="152"/>
    </location>
</feature>
<organism evidence="3 4">
    <name type="scientific">Trichinella pseudospiralis</name>
    <name type="common">Parasitic roundworm</name>
    <dbReference type="NCBI Taxonomy" id="6337"/>
    <lineage>
        <taxon>Eukaryota</taxon>
        <taxon>Metazoa</taxon>
        <taxon>Ecdysozoa</taxon>
        <taxon>Nematoda</taxon>
        <taxon>Enoplea</taxon>
        <taxon>Dorylaimia</taxon>
        <taxon>Trichinellida</taxon>
        <taxon>Trichinellidae</taxon>
        <taxon>Trichinella</taxon>
    </lineage>
</organism>
<dbReference type="AlphaFoldDB" id="A0A0V1JIP3"/>
<accession>A0A0V1JIP3</accession>
<keyword evidence="2" id="KW-0812">Transmembrane</keyword>
<feature type="region of interest" description="Disordered" evidence="1">
    <location>
        <begin position="133"/>
        <end position="152"/>
    </location>
</feature>
<sequence length="491" mass="55150">MQNNVDFSIDSYSALTMKKGGLTNVKITDLALDLMGQSVMPGKIVKRRLSMLYCLFVDLCDIASQSIVNNILRFSNLATVMDCFEAMHEIAAYSTNLLVLSVNFLIYTAFYLRPEPVPKQLEKRDDLLAEGHASIHSHPDSKHPDKAGKDQVRQDTAAMNTMPVLNFASAIQKAYNSARIIYTTRLIVHVAIPPRFSLVETPYSSWQPSSTGTPIHFFHPRVTILVSGFVALVPVSSVGKRDPLRPLFFNAFLPPGFTGVARVTSFSERWCCFMAGVFFWHIAAAIRLAEFFQIVSKPFFYLLRIFPRMEAYAVPKCSAISGQLAANVGASTPIFSKFYANFYRITLAYSDRAACGDVGSIGAFDSYLCICLVILFLDWGCGHHRPLFPWLAYLSLYSYSLEPSSCRFRCHSNQTFIRCGSIVLLVILSRWHTHFLLLLARIQPDLHVRCACTRPRHLLFSDNLLLDGVNEAARSDVIAHLMERRIASMLV</sequence>